<accession>A0A918RF26</accession>
<reference evidence="2" key="2">
    <citation type="submission" date="2020-09" db="EMBL/GenBank/DDBJ databases">
        <authorList>
            <person name="Sun Q."/>
            <person name="Kim S."/>
        </authorList>
    </citation>
    <scope>NUCLEOTIDE SEQUENCE</scope>
    <source>
        <strain evidence="2">KCTC 32422</strain>
    </source>
</reference>
<dbReference type="SUPFAM" id="SSF54427">
    <property type="entry name" value="NTF2-like"/>
    <property type="match status" value="1"/>
</dbReference>
<sequence>MTVTLEALAARIARLEDLEAIRQLKARYLRGCDLKQVDIVRDTLLPKGAVIAYEGFPPFDDREPFVEIFAAMGCQSGVYDIHHATNSEITFTGPDEAVGKWSLNFHSIILANRSVTHMGVEYEDRYVREDGRWWIAETRSRRPFCRVEQVDESGHAVTVALGDPPATYGA</sequence>
<dbReference type="Gene3D" id="3.10.450.50">
    <property type="match status" value="1"/>
</dbReference>
<evidence type="ECO:0000313" key="3">
    <source>
        <dbReference type="Proteomes" id="UP000634139"/>
    </source>
</evidence>
<dbReference type="InterPro" id="IPR037401">
    <property type="entry name" value="SnoaL-like"/>
</dbReference>
<protein>
    <recommendedName>
        <fullName evidence="1">SnoaL-like domain-containing protein</fullName>
    </recommendedName>
</protein>
<dbReference type="RefSeq" id="WP_189540593.1">
    <property type="nucleotide sequence ID" value="NZ_BMZD01000003.1"/>
</dbReference>
<dbReference type="Proteomes" id="UP000634139">
    <property type="component" value="Unassembled WGS sequence"/>
</dbReference>
<dbReference type="InterPro" id="IPR032710">
    <property type="entry name" value="NTF2-like_dom_sf"/>
</dbReference>
<feature type="domain" description="SnoaL-like" evidence="1">
    <location>
        <begin position="14"/>
        <end position="138"/>
    </location>
</feature>
<organism evidence="2 3">
    <name type="scientific">Novosphingobium arvoryzae</name>
    <dbReference type="NCBI Taxonomy" id="1256514"/>
    <lineage>
        <taxon>Bacteria</taxon>
        <taxon>Pseudomonadati</taxon>
        <taxon>Pseudomonadota</taxon>
        <taxon>Alphaproteobacteria</taxon>
        <taxon>Sphingomonadales</taxon>
        <taxon>Sphingomonadaceae</taxon>
        <taxon>Novosphingobium</taxon>
    </lineage>
</organism>
<comment type="caution">
    <text evidence="2">The sequence shown here is derived from an EMBL/GenBank/DDBJ whole genome shotgun (WGS) entry which is preliminary data.</text>
</comment>
<dbReference type="AlphaFoldDB" id="A0A918RF26"/>
<dbReference type="EMBL" id="BMZD01000003">
    <property type="protein sequence ID" value="GGZ97503.1"/>
    <property type="molecule type" value="Genomic_DNA"/>
</dbReference>
<reference evidence="2" key="1">
    <citation type="journal article" date="2014" name="Int. J. Syst. Evol. Microbiol.">
        <title>Complete genome sequence of Corynebacterium casei LMG S-19264T (=DSM 44701T), isolated from a smear-ripened cheese.</title>
        <authorList>
            <consortium name="US DOE Joint Genome Institute (JGI-PGF)"/>
            <person name="Walter F."/>
            <person name="Albersmeier A."/>
            <person name="Kalinowski J."/>
            <person name="Ruckert C."/>
        </authorList>
    </citation>
    <scope>NUCLEOTIDE SEQUENCE</scope>
    <source>
        <strain evidence="2">KCTC 32422</strain>
    </source>
</reference>
<dbReference type="Pfam" id="PF13577">
    <property type="entry name" value="SnoaL_4"/>
    <property type="match status" value="1"/>
</dbReference>
<evidence type="ECO:0000259" key="1">
    <source>
        <dbReference type="Pfam" id="PF13577"/>
    </source>
</evidence>
<gene>
    <name evidence="2" type="ORF">GCM10011617_17720</name>
</gene>
<evidence type="ECO:0000313" key="2">
    <source>
        <dbReference type="EMBL" id="GGZ97503.1"/>
    </source>
</evidence>
<keyword evidence="3" id="KW-1185">Reference proteome</keyword>
<name>A0A918RF26_9SPHN</name>
<proteinExistence type="predicted"/>